<organism evidence="2 3">
    <name type="scientific">Pacificibacter marinus</name>
    <dbReference type="NCBI Taxonomy" id="658057"/>
    <lineage>
        <taxon>Bacteria</taxon>
        <taxon>Pseudomonadati</taxon>
        <taxon>Pseudomonadota</taxon>
        <taxon>Alphaproteobacteria</taxon>
        <taxon>Rhodobacterales</taxon>
        <taxon>Roseobacteraceae</taxon>
        <taxon>Pacificibacter</taxon>
    </lineage>
</organism>
<reference evidence="2 3" key="1">
    <citation type="submission" date="2017-03" db="EMBL/GenBank/DDBJ databases">
        <authorList>
            <person name="Afonso C.L."/>
            <person name="Miller P.J."/>
            <person name="Scott M.A."/>
            <person name="Spackman E."/>
            <person name="Goraichik I."/>
            <person name="Dimitrov K.M."/>
            <person name="Suarez D.L."/>
            <person name="Swayne D.E."/>
        </authorList>
    </citation>
    <scope>NUCLEOTIDE SEQUENCE [LARGE SCALE GENOMIC DNA]</scope>
    <source>
        <strain evidence="2 3">CECT 7971</strain>
    </source>
</reference>
<evidence type="ECO:0000313" key="2">
    <source>
        <dbReference type="EMBL" id="SLN32424.1"/>
    </source>
</evidence>
<name>A0A1Y5S8X9_9RHOB</name>
<dbReference type="Pfam" id="PF07475">
    <property type="entry name" value="Hpr_kinase_C"/>
    <property type="match status" value="1"/>
</dbReference>
<dbReference type="Gene3D" id="3.40.50.300">
    <property type="entry name" value="P-loop containing nucleotide triphosphate hydrolases"/>
    <property type="match status" value="1"/>
</dbReference>
<dbReference type="EMBL" id="FWFW01000003">
    <property type="protein sequence ID" value="SLN32424.1"/>
    <property type="molecule type" value="Genomic_DNA"/>
</dbReference>
<dbReference type="RefSeq" id="WP_244515615.1">
    <property type="nucleotide sequence ID" value="NZ_FNZV01000008.1"/>
</dbReference>
<protein>
    <submittedName>
        <fullName evidence="2">HPr kinase/phosphorylase</fullName>
        <ecNumber evidence="2">2.7.11.-</ecNumber>
    </submittedName>
</protein>
<dbReference type="GO" id="GO:0000155">
    <property type="term" value="F:phosphorelay sensor kinase activity"/>
    <property type="evidence" value="ECO:0007669"/>
    <property type="project" value="InterPro"/>
</dbReference>
<proteinExistence type="predicted"/>
<dbReference type="SUPFAM" id="SSF53795">
    <property type="entry name" value="PEP carboxykinase-like"/>
    <property type="match status" value="1"/>
</dbReference>
<dbReference type="InterPro" id="IPR011104">
    <property type="entry name" value="Hpr_kin/Pase_C"/>
</dbReference>
<keyword evidence="2" id="KW-0808">Transferase</keyword>
<keyword evidence="2" id="KW-0418">Kinase</keyword>
<evidence type="ECO:0000259" key="1">
    <source>
        <dbReference type="Pfam" id="PF07475"/>
    </source>
</evidence>
<feature type="domain" description="HPr kinase/phosphorylase C-terminal" evidence="1">
    <location>
        <begin position="8"/>
        <end position="89"/>
    </location>
</feature>
<dbReference type="Proteomes" id="UP000193307">
    <property type="component" value="Unassembled WGS sequence"/>
</dbReference>
<evidence type="ECO:0000313" key="3">
    <source>
        <dbReference type="Proteomes" id="UP000193307"/>
    </source>
</evidence>
<dbReference type="InterPro" id="IPR027417">
    <property type="entry name" value="P-loop_NTPase"/>
</dbReference>
<keyword evidence="3" id="KW-1185">Reference proteome</keyword>
<dbReference type="AlphaFoldDB" id="A0A1Y5S8X9"/>
<sequence length="147" mass="15714">MQQRNVTTTQAHASCVALTPQEGLLILGASGTGKSSLALMMMALGATLISDDQTKLTVQSETGDIIASAPTSIQNMIEARGIGVLSAQTLDQCVIRAIVDLDVVEQERLPLVRKRRLLGRDIPLYHRSEGPYFAAALIQLLKGGRCA</sequence>
<accession>A0A1Y5S8X9</accession>
<gene>
    <name evidence="2" type="primary">hprK</name>
    <name evidence="2" type="ORF">PAM7971_01292</name>
</gene>
<dbReference type="GO" id="GO:0005524">
    <property type="term" value="F:ATP binding"/>
    <property type="evidence" value="ECO:0007669"/>
    <property type="project" value="InterPro"/>
</dbReference>
<dbReference type="STRING" id="658057.SAMN04488032_10815"/>
<dbReference type="GO" id="GO:0006109">
    <property type="term" value="P:regulation of carbohydrate metabolic process"/>
    <property type="evidence" value="ECO:0007669"/>
    <property type="project" value="InterPro"/>
</dbReference>
<dbReference type="EC" id="2.7.11.-" evidence="2"/>